<dbReference type="GO" id="GO:0005886">
    <property type="term" value="C:plasma membrane"/>
    <property type="evidence" value="ECO:0007669"/>
    <property type="project" value="TreeGrafter"/>
</dbReference>
<dbReference type="InterPro" id="IPR001460">
    <property type="entry name" value="PCN-bd_Tpept"/>
</dbReference>
<dbReference type="EMBL" id="JACOPN010000011">
    <property type="protein sequence ID" value="MBC5718182.1"/>
    <property type="molecule type" value="Genomic_DNA"/>
</dbReference>
<dbReference type="InterPro" id="IPR012338">
    <property type="entry name" value="Beta-lactam/transpept-like"/>
</dbReference>
<dbReference type="SUPFAM" id="SSF56601">
    <property type="entry name" value="beta-lactamase/transpeptidase-like"/>
    <property type="match status" value="1"/>
</dbReference>
<reference evidence="2" key="1">
    <citation type="submission" date="2020-08" db="EMBL/GenBank/DDBJ databases">
        <title>Genome public.</title>
        <authorList>
            <person name="Liu C."/>
            <person name="Sun Q."/>
        </authorList>
    </citation>
    <scope>NUCLEOTIDE SEQUENCE</scope>
    <source>
        <strain evidence="2">BX5</strain>
    </source>
</reference>
<proteinExistence type="predicted"/>
<feature type="domain" description="Penicillin-binding protein transpeptidase" evidence="1">
    <location>
        <begin position="148"/>
        <end position="449"/>
    </location>
</feature>
<evidence type="ECO:0000313" key="2">
    <source>
        <dbReference type="EMBL" id="MBC5718182.1"/>
    </source>
</evidence>
<dbReference type="GO" id="GO:0071972">
    <property type="term" value="F:peptidoglycan L,D-transpeptidase activity"/>
    <property type="evidence" value="ECO:0007669"/>
    <property type="project" value="TreeGrafter"/>
</dbReference>
<comment type="caution">
    <text evidence="2">The sequence shown here is derived from an EMBL/GenBank/DDBJ whole genome shotgun (WGS) entry which is preliminary data.</text>
</comment>
<protein>
    <submittedName>
        <fullName evidence="2">Penicillin-binding protein</fullName>
    </submittedName>
</protein>
<sequence length="454" mass="47961">MKKLERRARLCLVLAGLLLAGLGLFLLRFGFSGSRWASSPFNRHLYNRDGALISGTVLDRNGTVLSYVDDNGDRRCADGKTLRKATLHAVGDPQGNIGTGALTAFARKLTGYSLLLGAYNARAGNDLYLTIDADLNKTAYQALDGRKGTVAVYNYKTGEVLCMVSSPSYDPKNIPDDLETNDQYQGVYLNRFLSSSFTPGSVFKTVTLAAALEKLPDLYSRTFHCEGSAQIGGETVTCTAAHGEQTIQDALANSCNIAFGQLAEELGASTLEKYAGKAGLTRSYDVNGIPTAAGSVDLSGASDNDLAWAGVGQYHDSVNPCALMIYMGAIANGGKAVQPTLIQKVVSPGLPALPQFTHTTRRMIKADTAQAMADMMANNVSATYGAKRFSGMDLCAKSGTAEVGADQKPHAWFAGFLRNEEAPYAFVVLVENGGSGSEVAGTVAAKVLKAALAS</sequence>
<evidence type="ECO:0000259" key="1">
    <source>
        <dbReference type="Pfam" id="PF00905"/>
    </source>
</evidence>
<dbReference type="AlphaFoldDB" id="A0A8J6J7A6"/>
<gene>
    <name evidence="2" type="ORF">H8S55_12835</name>
</gene>
<dbReference type="GO" id="GO:0008658">
    <property type="term" value="F:penicillin binding"/>
    <property type="evidence" value="ECO:0007669"/>
    <property type="project" value="InterPro"/>
</dbReference>
<dbReference type="Pfam" id="PF00905">
    <property type="entry name" value="Transpeptidase"/>
    <property type="match status" value="1"/>
</dbReference>
<evidence type="ECO:0000313" key="3">
    <source>
        <dbReference type="Proteomes" id="UP000602260"/>
    </source>
</evidence>
<dbReference type="Gene3D" id="3.40.710.10">
    <property type="entry name" value="DD-peptidase/beta-lactamase superfamily"/>
    <property type="match status" value="1"/>
</dbReference>
<name>A0A8J6J7A6_9FIRM</name>
<accession>A0A8J6J7A6</accession>
<dbReference type="RefSeq" id="WP_186879253.1">
    <property type="nucleotide sequence ID" value="NZ_JACOPN010000011.1"/>
</dbReference>
<dbReference type="PANTHER" id="PTHR30627:SF24">
    <property type="entry name" value="PENICILLIN-BINDING PROTEIN 4B"/>
    <property type="match status" value="1"/>
</dbReference>
<dbReference type="GO" id="GO:0071555">
    <property type="term" value="P:cell wall organization"/>
    <property type="evidence" value="ECO:0007669"/>
    <property type="project" value="TreeGrafter"/>
</dbReference>
<organism evidence="2 3">
    <name type="scientific">Flintibacter faecis</name>
    <dbReference type="NCBI Taxonomy" id="2763047"/>
    <lineage>
        <taxon>Bacteria</taxon>
        <taxon>Bacillati</taxon>
        <taxon>Bacillota</taxon>
        <taxon>Clostridia</taxon>
        <taxon>Eubacteriales</taxon>
        <taxon>Flintibacter</taxon>
    </lineage>
</organism>
<dbReference type="Proteomes" id="UP000602260">
    <property type="component" value="Unassembled WGS sequence"/>
</dbReference>
<dbReference type="PANTHER" id="PTHR30627">
    <property type="entry name" value="PEPTIDOGLYCAN D,D-TRANSPEPTIDASE"/>
    <property type="match status" value="1"/>
</dbReference>
<dbReference type="InterPro" id="IPR050515">
    <property type="entry name" value="Beta-lactam/transpept"/>
</dbReference>
<keyword evidence="3" id="KW-1185">Reference proteome</keyword>